<dbReference type="Proteomes" id="UP000003075">
    <property type="component" value="Unassembled WGS sequence"/>
</dbReference>
<evidence type="ECO:0000313" key="3">
    <source>
        <dbReference type="Proteomes" id="UP000003075"/>
    </source>
</evidence>
<proteinExistence type="predicted"/>
<sequence>MTKKINVTCEKCKENFIFEAERSVVDKVLEEGHYICFTCQDEMNEEKMTKFEEEVKRPANGPLTELNNNMQEVFSQYRKMRQYADYLEYDSKQKDERIQDFKNALNEASNELSRLSHENGSLKSQLQQQALPVVPEFVAEWIEILKTKGLKPLKNPETYGETGFTEEKLQNIVFWISEHQEDYMRAWLDGYQVEKPQLFKLIFPNSTAVLQKDGELNSFVDTVYKRYLIENAMTEQEIKSIDERYWQFAVPVEVQE</sequence>
<organism evidence="2 3">
    <name type="scientific">Oenococcus oeni AWRIB429</name>
    <dbReference type="NCBI Taxonomy" id="655225"/>
    <lineage>
        <taxon>Bacteria</taxon>
        <taxon>Bacillati</taxon>
        <taxon>Bacillota</taxon>
        <taxon>Bacilli</taxon>
        <taxon>Lactobacillales</taxon>
        <taxon>Lactobacillaceae</taxon>
        <taxon>Oenococcus</taxon>
    </lineage>
</organism>
<dbReference type="InterPro" id="IPR012865">
    <property type="entry name" value="DUF1642"/>
</dbReference>
<reference evidence="2 3" key="1">
    <citation type="journal article" date="2010" name="Appl. Microbiol. Biotechnol.">
        <title>Genotypic diversity in Oenococcus oeni by high-density microarray comparative genome hybridization and whole genome sequencing.</title>
        <authorList>
            <person name="Borneman A.R."/>
            <person name="Bartowsky E.J."/>
            <person name="McCarthy J."/>
            <person name="Chambers P.J."/>
        </authorList>
    </citation>
    <scope>NUCLEOTIDE SEQUENCE [LARGE SCALE GENOMIC DNA]</scope>
    <source>
        <strain evidence="2 3">AWRIB429</strain>
    </source>
</reference>
<evidence type="ECO:0000313" key="2">
    <source>
        <dbReference type="EMBL" id="EFD87476.1"/>
    </source>
</evidence>
<evidence type="ECO:0000256" key="1">
    <source>
        <dbReference type="SAM" id="Coils"/>
    </source>
</evidence>
<dbReference type="EMBL" id="ACSE01000034">
    <property type="protein sequence ID" value="EFD87476.1"/>
    <property type="molecule type" value="Genomic_DNA"/>
</dbReference>
<evidence type="ECO:0008006" key="4">
    <source>
        <dbReference type="Google" id="ProtNLM"/>
    </source>
</evidence>
<comment type="caution">
    <text evidence="2">The sequence shown here is derived from an EMBL/GenBank/DDBJ whole genome shotgun (WGS) entry which is preliminary data.</text>
</comment>
<dbReference type="Pfam" id="PF07852">
    <property type="entry name" value="DUF1642"/>
    <property type="match status" value="1"/>
</dbReference>
<dbReference type="RefSeq" id="WP_002819812.1">
    <property type="nucleotide sequence ID" value="NZ_ACSE01000034.1"/>
</dbReference>
<protein>
    <recommendedName>
        <fullName evidence="4">DUF1642 domain-containing protein</fullName>
    </recommendedName>
</protein>
<gene>
    <name evidence="2" type="ORF">AWRIB429_2003</name>
</gene>
<accession>D3LCC3</accession>
<dbReference type="AlphaFoldDB" id="D3LCC3"/>
<feature type="coiled-coil region" evidence="1">
    <location>
        <begin position="91"/>
        <end position="125"/>
    </location>
</feature>
<keyword evidence="1" id="KW-0175">Coiled coil</keyword>
<name>D3LCC3_OENOE</name>